<dbReference type="GO" id="GO:0031177">
    <property type="term" value="F:phosphopantetheine binding"/>
    <property type="evidence" value="ECO:0007669"/>
    <property type="project" value="InterPro"/>
</dbReference>
<name>A0A561WK06_ACTTI</name>
<reference evidence="5 6" key="1">
    <citation type="submission" date="2019-06" db="EMBL/GenBank/DDBJ databases">
        <title>Sequencing the genomes of 1000 actinobacteria strains.</title>
        <authorList>
            <person name="Klenk H.-P."/>
        </authorList>
    </citation>
    <scope>NUCLEOTIDE SEQUENCE [LARGE SCALE GENOMIC DNA]</scope>
    <source>
        <strain evidence="5 6">DSM 43866</strain>
    </source>
</reference>
<dbReference type="Pfam" id="PF00668">
    <property type="entry name" value="Condensation"/>
    <property type="match status" value="1"/>
</dbReference>
<evidence type="ECO:0000256" key="2">
    <source>
        <dbReference type="ARBA" id="ARBA00022450"/>
    </source>
</evidence>
<dbReference type="SUPFAM" id="SSF47336">
    <property type="entry name" value="ACP-like"/>
    <property type="match status" value="1"/>
</dbReference>
<dbReference type="Gene3D" id="3.30.559.10">
    <property type="entry name" value="Chloramphenicol acetyltransferase-like domain"/>
    <property type="match status" value="1"/>
</dbReference>
<keyword evidence="2" id="KW-0596">Phosphopantetheine</keyword>
<organism evidence="5 6">
    <name type="scientific">Actinoplanes teichomyceticus</name>
    <dbReference type="NCBI Taxonomy" id="1867"/>
    <lineage>
        <taxon>Bacteria</taxon>
        <taxon>Bacillati</taxon>
        <taxon>Actinomycetota</taxon>
        <taxon>Actinomycetes</taxon>
        <taxon>Micromonosporales</taxon>
        <taxon>Micromonosporaceae</taxon>
        <taxon>Actinoplanes</taxon>
    </lineage>
</organism>
<keyword evidence="6" id="KW-1185">Reference proteome</keyword>
<sequence length="605" mass="65936">MTVETERDLRARPLSLAQEQLWFLDQLAPGEATYTILMVWRLRGRLRTGLLHRALNLIVARHESLRVTFGSDEGAPYQIAAPAADVALPVVDLSDLPPAERQRRAEAEVEALYDQPYDLETGPLYRFRLLRLADDEHILCQGYHHTIIDGWSAALINDELSAAYRSLVDGAEPDLPAVELDFTTYAASQRARLTGATLTQELAFWKERLAGLPVLDLPADRPRPVGGRHAGDTVIREYPAELRELVHRLAEQHGASAFMVLTAACTVLLSRYTAGVDVPLGVPMLGRPEPELESVVGMFVTMSVLRADLSGDPSFAELIDRIADGTLDLYEHQEVAFHQIVEAVAPARDADRNPLFDVSIQLLGGNNSGENLRLPGVAAEYLPQSSRTSRFDMAINVIDTGSTLRANVEYSSELFDRWRMEAMLDHLETVLRRAAADPSVRVSAIPLVTGAERDALLAAGEAAGAYVVDGALNLMPRGVPGDLVPALAEDAPRTGERGRWTPDLRLERVPAPQETTPASVRQASPAELSETEQKVAAIFGEVLTLPAVGADDNFFDIGGNSLQAMRVISRVNKGFGIKLSVRSLYGNASVRAISAAVEQKLAELS</sequence>
<dbReference type="FunFam" id="1.10.1200.10:FF:000005">
    <property type="entry name" value="Nonribosomal peptide synthetase 1"/>
    <property type="match status" value="1"/>
</dbReference>
<evidence type="ECO:0000313" key="6">
    <source>
        <dbReference type="Proteomes" id="UP000320239"/>
    </source>
</evidence>
<dbReference type="PROSITE" id="PS50075">
    <property type="entry name" value="CARRIER"/>
    <property type="match status" value="1"/>
</dbReference>
<dbReference type="SMART" id="SM00823">
    <property type="entry name" value="PKS_PP"/>
    <property type="match status" value="1"/>
</dbReference>
<keyword evidence="3" id="KW-0597">Phosphoprotein</keyword>
<dbReference type="InterPro" id="IPR001242">
    <property type="entry name" value="Condensation_dom"/>
</dbReference>
<evidence type="ECO:0000313" key="5">
    <source>
        <dbReference type="EMBL" id="TWG24195.1"/>
    </source>
</evidence>
<dbReference type="Proteomes" id="UP000320239">
    <property type="component" value="Unassembled WGS sequence"/>
</dbReference>
<dbReference type="SUPFAM" id="SSF52777">
    <property type="entry name" value="CoA-dependent acyltransferases"/>
    <property type="match status" value="2"/>
</dbReference>
<feature type="domain" description="Carrier" evidence="4">
    <location>
        <begin position="526"/>
        <end position="601"/>
    </location>
</feature>
<dbReference type="InterPro" id="IPR009081">
    <property type="entry name" value="PP-bd_ACP"/>
</dbReference>
<dbReference type="Pfam" id="PF00550">
    <property type="entry name" value="PP-binding"/>
    <property type="match status" value="1"/>
</dbReference>
<dbReference type="EMBL" id="VIWY01000002">
    <property type="protein sequence ID" value="TWG24195.1"/>
    <property type="molecule type" value="Genomic_DNA"/>
</dbReference>
<dbReference type="AlphaFoldDB" id="A0A561WK06"/>
<dbReference type="GO" id="GO:0003824">
    <property type="term" value="F:catalytic activity"/>
    <property type="evidence" value="ECO:0007669"/>
    <property type="project" value="InterPro"/>
</dbReference>
<dbReference type="InterPro" id="IPR006162">
    <property type="entry name" value="Ppantetheine_attach_site"/>
</dbReference>
<dbReference type="PROSITE" id="PS00012">
    <property type="entry name" value="PHOSPHOPANTETHEINE"/>
    <property type="match status" value="1"/>
</dbReference>
<dbReference type="InterPro" id="IPR023213">
    <property type="entry name" value="CAT-like_dom_sf"/>
</dbReference>
<dbReference type="Gene3D" id="3.30.559.30">
    <property type="entry name" value="Nonribosomal peptide synthetase, condensation domain"/>
    <property type="match status" value="1"/>
</dbReference>
<evidence type="ECO:0000259" key="4">
    <source>
        <dbReference type="PROSITE" id="PS50075"/>
    </source>
</evidence>
<comment type="caution">
    <text evidence="5">The sequence shown here is derived from an EMBL/GenBank/DDBJ whole genome shotgun (WGS) entry which is preliminary data.</text>
</comment>
<evidence type="ECO:0000256" key="3">
    <source>
        <dbReference type="ARBA" id="ARBA00022553"/>
    </source>
</evidence>
<proteinExistence type="predicted"/>
<dbReference type="GO" id="GO:0043041">
    <property type="term" value="P:amino acid activation for nonribosomal peptide biosynthetic process"/>
    <property type="evidence" value="ECO:0007669"/>
    <property type="project" value="TreeGrafter"/>
</dbReference>
<dbReference type="CDD" id="cd19531">
    <property type="entry name" value="LCL_NRPS-like"/>
    <property type="match status" value="1"/>
</dbReference>
<dbReference type="GO" id="GO:0005737">
    <property type="term" value="C:cytoplasm"/>
    <property type="evidence" value="ECO:0007669"/>
    <property type="project" value="TreeGrafter"/>
</dbReference>
<dbReference type="InterPro" id="IPR036736">
    <property type="entry name" value="ACP-like_sf"/>
</dbReference>
<gene>
    <name evidence="5" type="ORF">FHX34_102748</name>
</gene>
<comment type="cofactor">
    <cofactor evidence="1">
        <name>pantetheine 4'-phosphate</name>
        <dbReference type="ChEBI" id="CHEBI:47942"/>
    </cofactor>
</comment>
<evidence type="ECO:0000256" key="1">
    <source>
        <dbReference type="ARBA" id="ARBA00001957"/>
    </source>
</evidence>
<dbReference type="InterPro" id="IPR020806">
    <property type="entry name" value="PKS_PP-bd"/>
</dbReference>
<dbReference type="Gene3D" id="1.10.1200.10">
    <property type="entry name" value="ACP-like"/>
    <property type="match status" value="1"/>
</dbReference>
<dbReference type="PANTHER" id="PTHR45527">
    <property type="entry name" value="NONRIBOSOMAL PEPTIDE SYNTHETASE"/>
    <property type="match status" value="1"/>
</dbReference>
<protein>
    <submittedName>
        <fullName evidence="5">Phosphopantetheine binding protein</fullName>
    </submittedName>
</protein>
<dbReference type="GO" id="GO:0044550">
    <property type="term" value="P:secondary metabolite biosynthetic process"/>
    <property type="evidence" value="ECO:0007669"/>
    <property type="project" value="TreeGrafter"/>
</dbReference>
<dbReference type="RefSeq" id="WP_122977352.1">
    <property type="nucleotide sequence ID" value="NZ_BOMX01000077.1"/>
</dbReference>
<dbReference type="OrthoDB" id="2472181at2"/>
<dbReference type="PANTHER" id="PTHR45527:SF1">
    <property type="entry name" value="FATTY ACID SYNTHASE"/>
    <property type="match status" value="1"/>
</dbReference>
<dbReference type="GO" id="GO:0008610">
    <property type="term" value="P:lipid biosynthetic process"/>
    <property type="evidence" value="ECO:0007669"/>
    <property type="project" value="UniProtKB-ARBA"/>
</dbReference>
<accession>A0A561WK06</accession>